<keyword evidence="3 6" id="KW-0812">Transmembrane</keyword>
<accession>A0A0M3DEV3</accession>
<reference evidence="7 8" key="1">
    <citation type="submission" date="2015-04" db="EMBL/GenBank/DDBJ databases">
        <title>Microcin producing Clostridium sp. JC272T.</title>
        <authorList>
            <person name="Jyothsna T."/>
            <person name="Sasikala C."/>
            <person name="Ramana C."/>
        </authorList>
    </citation>
    <scope>NUCLEOTIDE SEQUENCE [LARGE SCALE GENOMIC DNA]</scope>
    <source>
        <strain evidence="7 8">JC272</strain>
    </source>
</reference>
<dbReference type="PANTHER" id="PTHR43652:SF6">
    <property type="entry name" value="ARGININE REPRESSOR"/>
    <property type="match status" value="1"/>
</dbReference>
<comment type="caution">
    <text evidence="7">The sequence shown here is derived from an EMBL/GenBank/DDBJ whole genome shotgun (WGS) entry which is preliminary data.</text>
</comment>
<evidence type="ECO:0000256" key="2">
    <source>
        <dbReference type="ARBA" id="ARBA00022475"/>
    </source>
</evidence>
<proteinExistence type="predicted"/>
<feature type="transmembrane region" description="Helical" evidence="6">
    <location>
        <begin position="77"/>
        <end position="107"/>
    </location>
</feature>
<dbReference type="PANTHER" id="PTHR43652">
    <property type="entry name" value="BASIC AMINO ACID ANTIPORTER YFCC-RELATED"/>
    <property type="match status" value="1"/>
</dbReference>
<evidence type="ECO:0000256" key="6">
    <source>
        <dbReference type="SAM" id="Phobius"/>
    </source>
</evidence>
<evidence type="ECO:0000256" key="5">
    <source>
        <dbReference type="ARBA" id="ARBA00023136"/>
    </source>
</evidence>
<keyword evidence="2" id="KW-1003">Cell membrane</keyword>
<evidence type="ECO:0000313" key="8">
    <source>
        <dbReference type="Proteomes" id="UP000034407"/>
    </source>
</evidence>
<feature type="transmembrane region" description="Helical" evidence="6">
    <location>
        <begin position="41"/>
        <end position="65"/>
    </location>
</feature>
<evidence type="ECO:0000256" key="3">
    <source>
        <dbReference type="ARBA" id="ARBA00022692"/>
    </source>
</evidence>
<keyword evidence="4 6" id="KW-1133">Transmembrane helix</keyword>
<dbReference type="AlphaFoldDB" id="A0A0M3DEV3"/>
<evidence type="ECO:0000256" key="1">
    <source>
        <dbReference type="ARBA" id="ARBA00004651"/>
    </source>
</evidence>
<name>A0A0M3DEV3_9FIRM</name>
<keyword evidence="5 6" id="KW-0472">Membrane</keyword>
<comment type="subcellular location">
    <subcellularLocation>
        <location evidence="1">Cell membrane</location>
        <topology evidence="1">Multi-pass membrane protein</topology>
    </subcellularLocation>
</comment>
<evidence type="ECO:0008006" key="9">
    <source>
        <dbReference type="Google" id="ProtNLM"/>
    </source>
</evidence>
<protein>
    <recommendedName>
        <fullName evidence="9">C4-dicarboxylate ABC transporter</fullName>
    </recommendedName>
</protein>
<dbReference type="InterPro" id="IPR018385">
    <property type="entry name" value="C4_dicarb_anaerob_car-like"/>
</dbReference>
<dbReference type="InterPro" id="IPR051679">
    <property type="entry name" value="DASS-Related_Transporters"/>
</dbReference>
<gene>
    <name evidence="7" type="ORF">VN21_12895</name>
</gene>
<evidence type="ECO:0000313" key="7">
    <source>
        <dbReference type="EMBL" id="KKY00656.1"/>
    </source>
</evidence>
<dbReference type="GO" id="GO:0005886">
    <property type="term" value="C:plasma membrane"/>
    <property type="evidence" value="ECO:0007669"/>
    <property type="project" value="UniProtKB-SubCell"/>
</dbReference>
<sequence>MLESVLAFLIPSSSGLASLTIPVLYPLSDLVGVSSQLIITAYQFGTGIINLITPTSGVLMGALAFAKIPWSKWLRYIAPLIGAIIVVCIAFLTIGLYIAFLTIGLYIGF</sequence>
<organism evidence="7 8">
    <name type="scientific">Paraclostridium benzoelyticum</name>
    <dbReference type="NCBI Taxonomy" id="1629550"/>
    <lineage>
        <taxon>Bacteria</taxon>
        <taxon>Bacillati</taxon>
        <taxon>Bacillota</taxon>
        <taxon>Clostridia</taxon>
        <taxon>Peptostreptococcales</taxon>
        <taxon>Peptostreptococcaceae</taxon>
        <taxon>Paraclostridium</taxon>
    </lineage>
</organism>
<dbReference type="EMBL" id="LBBT01000252">
    <property type="protein sequence ID" value="KKY00656.1"/>
    <property type="molecule type" value="Genomic_DNA"/>
</dbReference>
<evidence type="ECO:0000256" key="4">
    <source>
        <dbReference type="ARBA" id="ARBA00022989"/>
    </source>
</evidence>
<dbReference type="PATRIC" id="fig|1629550.3.peg.2023"/>
<keyword evidence="8" id="KW-1185">Reference proteome</keyword>
<dbReference type="Proteomes" id="UP000034407">
    <property type="component" value="Unassembled WGS sequence"/>
</dbReference>
<dbReference type="Pfam" id="PF03606">
    <property type="entry name" value="DcuC"/>
    <property type="match status" value="1"/>
</dbReference>